<keyword evidence="1" id="KW-0175">Coiled coil</keyword>
<organism evidence="3 4">
    <name type="scientific">Melanopsichium pennsylvanicum</name>
    <dbReference type="NCBI Taxonomy" id="63383"/>
    <lineage>
        <taxon>Eukaryota</taxon>
        <taxon>Fungi</taxon>
        <taxon>Dikarya</taxon>
        <taxon>Basidiomycota</taxon>
        <taxon>Ustilaginomycotina</taxon>
        <taxon>Ustilaginomycetes</taxon>
        <taxon>Ustilaginales</taxon>
        <taxon>Ustilaginaceae</taxon>
        <taxon>Melanopsichium</taxon>
    </lineage>
</organism>
<evidence type="ECO:0008006" key="5">
    <source>
        <dbReference type="Google" id="ProtNLM"/>
    </source>
</evidence>
<evidence type="ECO:0000256" key="2">
    <source>
        <dbReference type="SAM" id="MobiDB-lite"/>
    </source>
</evidence>
<dbReference type="GO" id="GO:0003700">
    <property type="term" value="F:DNA-binding transcription factor activity"/>
    <property type="evidence" value="ECO:0007669"/>
    <property type="project" value="InterPro"/>
</dbReference>
<sequence length="427" mass="46703">MFSTASPQAAAKASRTRNAQAQADLRARRKAYIKSLEDTVSSLETCVRQLRSQNADLLSSSHCSHSASMSSSQLSEQHLGAIEALRDENAKLRNLLAESALAAAAATRLAKIGKDPLGDAESGYDNASTSSTKQGARATQFKEEQTYWSSTSSITTKKRKLTKMQAFAKDIDSHLRSQAPHQSPLSTAVGFQSSINPIPQPNLENEISFAGLHDSCLPDHHHTTASAFVERITPASSSTSSSSRESVVSHRSPETPRFDAPSASIPYDPPKAAFFDPSHPLPFTFVERPWPSAHPSQVSLSYQPTYQQDSSFPQLPMQPQQSADLAMWLKSTLQPTMGSSASISDARSKTLHPSFPSPPHKCHCRIRIRQTRRSGGSKCFGFQVGTGNPSLTKSIFHPFVSVSPFRRLQMPSQGWIQEIPYLPTRNQ</sequence>
<protein>
    <recommendedName>
        <fullName evidence="5">BZIP domain-containing protein</fullName>
    </recommendedName>
</protein>
<feature type="region of interest" description="Disordered" evidence="2">
    <location>
        <begin position="1"/>
        <end position="21"/>
    </location>
</feature>
<dbReference type="CDD" id="cd14686">
    <property type="entry name" value="bZIP"/>
    <property type="match status" value="1"/>
</dbReference>
<dbReference type="EMBL" id="OAPG01000001">
    <property type="protein sequence ID" value="SNX81553.1"/>
    <property type="molecule type" value="Genomic_DNA"/>
</dbReference>
<proteinExistence type="predicted"/>
<evidence type="ECO:0000313" key="3">
    <source>
        <dbReference type="EMBL" id="SNX81553.1"/>
    </source>
</evidence>
<dbReference type="InterPro" id="IPR046347">
    <property type="entry name" value="bZIP_sf"/>
</dbReference>
<accession>A0AAJ5C2H5</accession>
<feature type="compositionally biased region" description="Basic and acidic residues" evidence="2">
    <location>
        <begin position="247"/>
        <end position="257"/>
    </location>
</feature>
<name>A0AAJ5C2H5_9BASI</name>
<evidence type="ECO:0000313" key="4">
    <source>
        <dbReference type="Proteomes" id="UP001294444"/>
    </source>
</evidence>
<feature type="region of interest" description="Disordered" evidence="2">
    <location>
        <begin position="117"/>
        <end position="138"/>
    </location>
</feature>
<dbReference type="Gene3D" id="1.20.5.170">
    <property type="match status" value="1"/>
</dbReference>
<gene>
    <name evidence="3" type="ORF">MEPE_00258</name>
</gene>
<feature type="compositionally biased region" description="Polar residues" evidence="2">
    <location>
        <begin position="179"/>
        <end position="197"/>
    </location>
</feature>
<evidence type="ECO:0000256" key="1">
    <source>
        <dbReference type="SAM" id="Coils"/>
    </source>
</evidence>
<comment type="caution">
    <text evidence="3">The sequence shown here is derived from an EMBL/GenBank/DDBJ whole genome shotgun (WGS) entry which is preliminary data.</text>
</comment>
<keyword evidence="4" id="KW-1185">Reference proteome</keyword>
<reference evidence="3" key="1">
    <citation type="submission" date="2023-10" db="EMBL/GenBank/DDBJ databases">
        <authorList>
            <person name="Guldener U."/>
        </authorList>
    </citation>
    <scope>NUCLEOTIDE SEQUENCE</scope>
    <source>
        <strain evidence="3">Mp4</strain>
    </source>
</reference>
<feature type="region of interest" description="Disordered" evidence="2">
    <location>
        <begin position="176"/>
        <end position="197"/>
    </location>
</feature>
<dbReference type="Proteomes" id="UP001294444">
    <property type="component" value="Unassembled WGS sequence"/>
</dbReference>
<feature type="compositionally biased region" description="Polar residues" evidence="2">
    <location>
        <begin position="125"/>
        <end position="134"/>
    </location>
</feature>
<feature type="coiled-coil region" evidence="1">
    <location>
        <begin position="33"/>
        <end position="102"/>
    </location>
</feature>
<feature type="region of interest" description="Disordered" evidence="2">
    <location>
        <begin position="233"/>
        <end position="265"/>
    </location>
</feature>
<dbReference type="SUPFAM" id="SSF57959">
    <property type="entry name" value="Leucine zipper domain"/>
    <property type="match status" value="1"/>
</dbReference>
<dbReference type="AlphaFoldDB" id="A0AAJ5C2H5"/>
<feature type="compositionally biased region" description="Low complexity" evidence="2">
    <location>
        <begin position="236"/>
        <end position="246"/>
    </location>
</feature>